<keyword evidence="2 9" id="KW-1003">Cell membrane</keyword>
<keyword evidence="7 9" id="KW-1133">Transmembrane helix</keyword>
<dbReference type="AlphaFoldDB" id="A0A239HRZ0"/>
<evidence type="ECO:0000313" key="12">
    <source>
        <dbReference type="EMBL" id="SNS83955.1"/>
    </source>
</evidence>
<comment type="function">
    <text evidence="9 10">This protein specifically catalyzes the removal of signal peptides from prolipoproteins.</text>
</comment>
<dbReference type="InterPro" id="IPR001872">
    <property type="entry name" value="Peptidase_A8"/>
</dbReference>
<reference evidence="12 13" key="1">
    <citation type="submission" date="2017-06" db="EMBL/GenBank/DDBJ databases">
        <authorList>
            <person name="Kim H.J."/>
            <person name="Triplett B.A."/>
        </authorList>
    </citation>
    <scope>NUCLEOTIDE SEQUENCE [LARGE SCALE GENOMIC DNA]</scope>
    <source>
        <strain evidence="12 13">DSM 18704</strain>
    </source>
</reference>
<evidence type="ECO:0000256" key="8">
    <source>
        <dbReference type="ARBA" id="ARBA00023136"/>
    </source>
</evidence>
<dbReference type="GO" id="GO:0005886">
    <property type="term" value="C:plasma membrane"/>
    <property type="evidence" value="ECO:0007669"/>
    <property type="project" value="UniProtKB-SubCell"/>
</dbReference>
<dbReference type="OrthoDB" id="9810259at2"/>
<evidence type="ECO:0000256" key="4">
    <source>
        <dbReference type="ARBA" id="ARBA00022692"/>
    </source>
</evidence>
<evidence type="ECO:0000256" key="6">
    <source>
        <dbReference type="ARBA" id="ARBA00022801"/>
    </source>
</evidence>
<gene>
    <name evidence="9" type="primary">lspA</name>
    <name evidence="12" type="ORF">SAMN05421770_102527</name>
</gene>
<feature type="transmembrane region" description="Helical" evidence="9">
    <location>
        <begin position="49"/>
        <end position="66"/>
    </location>
</feature>
<evidence type="ECO:0000256" key="3">
    <source>
        <dbReference type="ARBA" id="ARBA00022670"/>
    </source>
</evidence>
<keyword evidence="5 9" id="KW-0064">Aspartyl protease</keyword>
<dbReference type="PANTHER" id="PTHR33695">
    <property type="entry name" value="LIPOPROTEIN SIGNAL PEPTIDASE"/>
    <property type="match status" value="1"/>
</dbReference>
<dbReference type="UniPathway" id="UPA00665"/>
<dbReference type="Proteomes" id="UP000198356">
    <property type="component" value="Unassembled WGS sequence"/>
</dbReference>
<feature type="transmembrane region" description="Helical" evidence="9">
    <location>
        <begin position="12"/>
        <end position="28"/>
    </location>
</feature>
<keyword evidence="8 9" id="KW-0472">Membrane</keyword>
<dbReference type="EMBL" id="FZOU01000002">
    <property type="protein sequence ID" value="SNS83955.1"/>
    <property type="molecule type" value="Genomic_DNA"/>
</dbReference>
<comment type="subcellular location">
    <subcellularLocation>
        <location evidence="9">Cell membrane</location>
        <topology evidence="9">Multi-pass membrane protein</topology>
    </subcellularLocation>
</comment>
<dbReference type="GO" id="GO:0004190">
    <property type="term" value="F:aspartic-type endopeptidase activity"/>
    <property type="evidence" value="ECO:0007669"/>
    <property type="project" value="UniProtKB-UniRule"/>
</dbReference>
<dbReference type="EC" id="3.4.23.36" evidence="9"/>
<dbReference type="RefSeq" id="WP_089408002.1">
    <property type="nucleotide sequence ID" value="NZ_FZOU01000002.1"/>
</dbReference>
<evidence type="ECO:0000256" key="10">
    <source>
        <dbReference type="RuleBase" id="RU000594"/>
    </source>
</evidence>
<feature type="transmembrane region" description="Helical" evidence="9">
    <location>
        <begin position="100"/>
        <end position="119"/>
    </location>
</feature>
<keyword evidence="4 9" id="KW-0812">Transmembrane</keyword>
<dbReference type="GO" id="GO:0006508">
    <property type="term" value="P:proteolysis"/>
    <property type="evidence" value="ECO:0007669"/>
    <property type="project" value="UniProtKB-KW"/>
</dbReference>
<evidence type="ECO:0000256" key="7">
    <source>
        <dbReference type="ARBA" id="ARBA00022989"/>
    </source>
</evidence>
<sequence length="169" mass="18628">MSEIEVKSRDARLPLLGVAAVVILLDRLSKLWIVKHIPTGHNIKIIDKVFLLSHVLNTGAAFSLFADSLSPVVVRNVLIGFSVIAVIVVLGMIWNVGKSWSITAVSLALILGGAIGNLYDRVRFSYVVDFLEVHIYHYHWPDFNIADSAIVVGACLLLLEIFRAQPAQE</sequence>
<keyword evidence="13" id="KW-1185">Reference proteome</keyword>
<dbReference type="PROSITE" id="PS00855">
    <property type="entry name" value="SPASE_II"/>
    <property type="match status" value="1"/>
</dbReference>
<feature type="active site" evidence="9">
    <location>
        <position position="129"/>
    </location>
</feature>
<evidence type="ECO:0000256" key="2">
    <source>
        <dbReference type="ARBA" id="ARBA00022475"/>
    </source>
</evidence>
<evidence type="ECO:0000256" key="1">
    <source>
        <dbReference type="ARBA" id="ARBA00006139"/>
    </source>
</evidence>
<evidence type="ECO:0000256" key="11">
    <source>
        <dbReference type="RuleBase" id="RU004181"/>
    </source>
</evidence>
<dbReference type="HAMAP" id="MF_00161">
    <property type="entry name" value="LspA"/>
    <property type="match status" value="1"/>
</dbReference>
<dbReference type="Pfam" id="PF01252">
    <property type="entry name" value="Peptidase_A8"/>
    <property type="match status" value="1"/>
</dbReference>
<organism evidence="12 13">
    <name type="scientific">Granulicella rosea</name>
    <dbReference type="NCBI Taxonomy" id="474952"/>
    <lineage>
        <taxon>Bacteria</taxon>
        <taxon>Pseudomonadati</taxon>
        <taxon>Acidobacteriota</taxon>
        <taxon>Terriglobia</taxon>
        <taxon>Terriglobales</taxon>
        <taxon>Acidobacteriaceae</taxon>
        <taxon>Granulicella</taxon>
    </lineage>
</organism>
<evidence type="ECO:0000256" key="5">
    <source>
        <dbReference type="ARBA" id="ARBA00022750"/>
    </source>
</evidence>
<comment type="catalytic activity">
    <reaction evidence="9 10">
        <text>Release of signal peptides from bacterial membrane prolipoproteins. Hydrolyzes -Xaa-Yaa-Zaa-|-(S,diacylglyceryl)Cys-, in which Xaa is hydrophobic (preferably Leu), and Yaa (Ala or Ser) and Zaa (Gly or Ala) have small, neutral side chains.</text>
        <dbReference type="EC" id="3.4.23.36"/>
    </reaction>
</comment>
<name>A0A239HRZ0_9BACT</name>
<dbReference type="NCBIfam" id="TIGR00077">
    <property type="entry name" value="lspA"/>
    <property type="match status" value="1"/>
</dbReference>
<keyword evidence="6 9" id="KW-0378">Hydrolase</keyword>
<proteinExistence type="inferred from homology"/>
<dbReference type="PANTHER" id="PTHR33695:SF1">
    <property type="entry name" value="LIPOPROTEIN SIGNAL PEPTIDASE"/>
    <property type="match status" value="1"/>
</dbReference>
<comment type="pathway">
    <text evidence="9">Protein modification; lipoprotein biosynthesis (signal peptide cleavage).</text>
</comment>
<keyword evidence="3 9" id="KW-0645">Protease</keyword>
<evidence type="ECO:0000313" key="13">
    <source>
        <dbReference type="Proteomes" id="UP000198356"/>
    </source>
</evidence>
<feature type="transmembrane region" description="Helical" evidence="9">
    <location>
        <begin position="72"/>
        <end position="93"/>
    </location>
</feature>
<accession>A0A239HRZ0</accession>
<evidence type="ECO:0000256" key="9">
    <source>
        <dbReference type="HAMAP-Rule" id="MF_00161"/>
    </source>
</evidence>
<protein>
    <recommendedName>
        <fullName evidence="9">Lipoprotein signal peptidase</fullName>
        <ecNumber evidence="9">3.4.23.36</ecNumber>
    </recommendedName>
    <alternativeName>
        <fullName evidence="9">Prolipoprotein signal peptidase</fullName>
    </alternativeName>
    <alternativeName>
        <fullName evidence="9">Signal peptidase II</fullName>
        <shortName evidence="9">SPase II</shortName>
    </alternativeName>
</protein>
<dbReference type="PRINTS" id="PR00781">
    <property type="entry name" value="LIPOSIGPTASE"/>
</dbReference>
<feature type="active site" evidence="9">
    <location>
        <position position="147"/>
    </location>
</feature>
<comment type="similarity">
    <text evidence="1 9 11">Belongs to the peptidase A8 family.</text>
</comment>